<dbReference type="Proteomes" id="UP000321899">
    <property type="component" value="Unassembled WGS sequence"/>
</dbReference>
<feature type="transmembrane region" description="Helical" evidence="1">
    <location>
        <begin position="75"/>
        <end position="95"/>
    </location>
</feature>
<name>A0A5S5MCX9_9BACT</name>
<dbReference type="Pfam" id="PF09835">
    <property type="entry name" value="DUF2062"/>
    <property type="match status" value="1"/>
</dbReference>
<protein>
    <submittedName>
        <fullName evidence="3">DUF2062 domain-containing protein</fullName>
    </submittedName>
</protein>
<accession>A0A5S5MCX9</accession>
<reference evidence="3 4" key="1">
    <citation type="submission" date="2019-06" db="EMBL/GenBank/DDBJ databases">
        <title>Desulfobotulus mexicanus sp. nov., a novel sulfate-reducing bacterium isolated from the sediment of an alkaline crater lake in Mexico.</title>
        <authorList>
            <person name="Hirschler-Rea A."/>
        </authorList>
    </citation>
    <scope>NUCLEOTIDE SEQUENCE [LARGE SCALE GENOMIC DNA]</scope>
    <source>
        <strain evidence="3 4">PAR22N</strain>
    </source>
</reference>
<feature type="domain" description="DUF2062" evidence="2">
    <location>
        <begin position="6"/>
        <end position="162"/>
    </location>
</feature>
<keyword evidence="1" id="KW-0472">Membrane</keyword>
<proteinExistence type="predicted"/>
<feature type="transmembrane region" description="Helical" evidence="1">
    <location>
        <begin position="46"/>
        <end position="68"/>
    </location>
</feature>
<feature type="transmembrane region" description="Helical" evidence="1">
    <location>
        <begin position="21"/>
        <end position="40"/>
    </location>
</feature>
<gene>
    <name evidence="3" type="ORF">FIM25_14330</name>
</gene>
<evidence type="ECO:0000313" key="3">
    <source>
        <dbReference type="EMBL" id="TYT73578.1"/>
    </source>
</evidence>
<evidence type="ECO:0000313" key="4">
    <source>
        <dbReference type="Proteomes" id="UP000321899"/>
    </source>
</evidence>
<keyword evidence="1" id="KW-1133">Transmembrane helix</keyword>
<sequence length="179" mass="19541">MTPKQRLIHIYRQLEQLGGEKTFVARGFAIGVFISMTPTIPLNTVLAVILGFLLRGSIPAAFIGTLISNPVTIPFLYYAAYWLGVTITGVQGVSFNEILTLAYHFNGPGTLQEKIHEAGHLIHGKVPVLWATLTGGIIMGIPVAIGTYYLTLRLLRASTSERLIPSEEKHKNDSTPDPS</sequence>
<evidence type="ECO:0000256" key="1">
    <source>
        <dbReference type="SAM" id="Phobius"/>
    </source>
</evidence>
<dbReference type="PANTHER" id="PTHR40547:SF1">
    <property type="entry name" value="SLL0298 PROTEIN"/>
    <property type="match status" value="1"/>
</dbReference>
<comment type="caution">
    <text evidence="3">The sequence shown here is derived from an EMBL/GenBank/DDBJ whole genome shotgun (WGS) entry which is preliminary data.</text>
</comment>
<dbReference type="PANTHER" id="PTHR40547">
    <property type="entry name" value="SLL0298 PROTEIN"/>
    <property type="match status" value="1"/>
</dbReference>
<dbReference type="EMBL" id="VDMB01000025">
    <property type="protein sequence ID" value="TYT73578.1"/>
    <property type="molecule type" value="Genomic_DNA"/>
</dbReference>
<keyword evidence="1" id="KW-0812">Transmembrane</keyword>
<dbReference type="AlphaFoldDB" id="A0A5S5MCX9"/>
<dbReference type="InterPro" id="IPR018639">
    <property type="entry name" value="DUF2062"/>
</dbReference>
<feature type="transmembrane region" description="Helical" evidence="1">
    <location>
        <begin position="128"/>
        <end position="152"/>
    </location>
</feature>
<dbReference type="OrthoDB" id="9794343at2"/>
<evidence type="ECO:0000259" key="2">
    <source>
        <dbReference type="Pfam" id="PF09835"/>
    </source>
</evidence>
<keyword evidence="4" id="KW-1185">Reference proteome</keyword>
<organism evidence="3 4">
    <name type="scientific">Desulfobotulus mexicanus</name>
    <dbReference type="NCBI Taxonomy" id="2586642"/>
    <lineage>
        <taxon>Bacteria</taxon>
        <taxon>Pseudomonadati</taxon>
        <taxon>Thermodesulfobacteriota</taxon>
        <taxon>Desulfobacteria</taxon>
        <taxon>Desulfobacterales</taxon>
        <taxon>Desulfobacteraceae</taxon>
        <taxon>Desulfobotulus</taxon>
    </lineage>
</organism>
<dbReference type="RefSeq" id="WP_139450546.1">
    <property type="nucleotide sequence ID" value="NZ_VDMB01000025.1"/>
</dbReference>